<dbReference type="AlphaFoldDB" id="A0A1W0E856"/>
<evidence type="ECO:0000313" key="2">
    <source>
        <dbReference type="EMBL" id="OQS55435.1"/>
    </source>
</evidence>
<comment type="caution">
    <text evidence="2">The sequence shown here is derived from an EMBL/GenBank/DDBJ whole genome shotgun (WGS) entry which is preliminary data.</text>
</comment>
<protein>
    <submittedName>
        <fullName evidence="2">Uncharacterized protein</fullName>
    </submittedName>
</protein>
<keyword evidence="4" id="KW-1185">Reference proteome</keyword>
<evidence type="ECO:0000256" key="1">
    <source>
        <dbReference type="SAM" id="Phobius"/>
    </source>
</evidence>
<keyword evidence="1" id="KW-1133">Transmembrane helix</keyword>
<dbReference type="OrthoDB" id="2195960at2759"/>
<dbReference type="EMBL" id="MNPJ01000007">
    <property type="protein sequence ID" value="OQS55584.1"/>
    <property type="molecule type" value="Genomic_DNA"/>
</dbReference>
<dbReference type="EMBL" id="MNPJ01000009">
    <property type="protein sequence ID" value="OQS55435.1"/>
    <property type="molecule type" value="Genomic_DNA"/>
</dbReference>
<keyword evidence="1" id="KW-0812">Transmembrane</keyword>
<dbReference type="VEuPathDB" id="MicrosporidiaDB:EHP00_677"/>
<reference evidence="2 4" key="1">
    <citation type="journal article" date="2017" name="Environ. Microbiol.">
        <title>Decay of the glycolytic pathway and adaptation to intranuclear parasitism within Enterocytozoonidae microsporidia.</title>
        <authorList>
            <person name="Wiredu Boakye D."/>
            <person name="Jaroenlak P."/>
            <person name="Prachumwat A."/>
            <person name="Williams T.A."/>
            <person name="Bateman K.S."/>
            <person name="Itsathitphaisarn O."/>
            <person name="Sritunyalucksana K."/>
            <person name="Paszkiewicz K.H."/>
            <person name="Moore K.A."/>
            <person name="Stentiford G.D."/>
            <person name="Williams B.A."/>
        </authorList>
    </citation>
    <scope>NUCLEOTIDE SEQUENCE [LARGE SCALE GENOMIC DNA]</scope>
    <source>
        <strain evidence="2 4">TH1</strain>
    </source>
</reference>
<name>A0A1W0E856_9MICR</name>
<sequence>MINSSFIGPSSINKIFCLPFMEDYDMPLFDIKIVKTHMFVSGGGGNKDYGVDNGIFAVDKLSGEKCVFNTEDILLKLEVVQFKENSLEENKDKKEKKSKCPKYLIAACGNEFFYLFTFDGKFTLVSKHPLKVKKAVFNQHLYILCKNKKVYAFANILENPKIEIEESEGSVNLSDYAFEILTKDKQVMFEVEKDENNNNKKNSSYVAIGNVSNFFVSEDKLHVIRYEENTSVYSIDGELESAEGKIKDIFYKNENLIFYSHTPEGSILNINGNEKKLPKITDMSISGEYLVVSTVYGDIHVFFRGEEAHKENVADMAITGVGIYNQQIKFTMFTGTLGTTELVKNRRKRNIMLLGFFILLLAIILGSYIKNKKK</sequence>
<proteinExistence type="predicted"/>
<organism evidence="2 4">
    <name type="scientific">Ecytonucleospora hepatopenaei</name>
    <dbReference type="NCBI Taxonomy" id="646526"/>
    <lineage>
        <taxon>Eukaryota</taxon>
        <taxon>Fungi</taxon>
        <taxon>Fungi incertae sedis</taxon>
        <taxon>Microsporidia</taxon>
        <taxon>Enterocytozoonidae</taxon>
        <taxon>Ecytonucleospora</taxon>
    </lineage>
</organism>
<evidence type="ECO:0000313" key="3">
    <source>
        <dbReference type="EMBL" id="OQS55584.1"/>
    </source>
</evidence>
<keyword evidence="1" id="KW-0472">Membrane</keyword>
<dbReference type="Proteomes" id="UP000192758">
    <property type="component" value="Unassembled WGS sequence"/>
</dbReference>
<accession>A0A1W0E856</accession>
<gene>
    <name evidence="2" type="ORF">EHP00_2564</name>
    <name evidence="3" type="ORF">EHP00_677</name>
</gene>
<feature type="transmembrane region" description="Helical" evidence="1">
    <location>
        <begin position="351"/>
        <end position="369"/>
    </location>
</feature>
<dbReference type="VEuPathDB" id="MicrosporidiaDB:EHP00_2564"/>
<evidence type="ECO:0000313" key="4">
    <source>
        <dbReference type="Proteomes" id="UP000192758"/>
    </source>
</evidence>